<dbReference type="InterPro" id="IPR003696">
    <property type="entry name" value="Carbtransf_dom"/>
</dbReference>
<name>A0ABU2UMZ7_9ACTN</name>
<comment type="similarity">
    <text evidence="1">Belongs to the NodU/CmcH family.</text>
</comment>
<dbReference type="RefSeq" id="WP_311635865.1">
    <property type="nucleotide sequence ID" value="NZ_JAVRFF010000021.1"/>
</dbReference>
<reference evidence="4" key="1">
    <citation type="submission" date="2024-05" db="EMBL/GenBank/DDBJ databases">
        <title>30 novel species of actinomycetes from the DSMZ collection.</title>
        <authorList>
            <person name="Nouioui I."/>
        </authorList>
    </citation>
    <scope>NUCLEOTIDE SEQUENCE</scope>
    <source>
        <strain evidence="4">DSM 41014</strain>
    </source>
</reference>
<evidence type="ECO:0000313" key="5">
    <source>
        <dbReference type="Proteomes" id="UP001180489"/>
    </source>
</evidence>
<accession>A0ABU2UMZ7</accession>
<comment type="caution">
    <text evidence="4">The sequence shown here is derived from an EMBL/GenBank/DDBJ whole genome shotgun (WGS) entry which is preliminary data.</text>
</comment>
<gene>
    <name evidence="4" type="ORF">RM863_19505</name>
</gene>
<dbReference type="InterPro" id="IPR038152">
    <property type="entry name" value="Carbam_trans_C_sf"/>
</dbReference>
<dbReference type="PANTHER" id="PTHR34847">
    <property type="entry name" value="NODULATION PROTEIN U"/>
    <property type="match status" value="1"/>
</dbReference>
<dbReference type="CDD" id="cd24033">
    <property type="entry name" value="ASKHA_NBD_NodU_CmcH-like_N"/>
    <property type="match status" value="1"/>
</dbReference>
<protein>
    <submittedName>
        <fullName evidence="4">Carbamoyltransferase C-terminal domain-containing protein</fullName>
    </submittedName>
</protein>
<feature type="domain" description="Carbamoyltransferase C-terminal" evidence="3">
    <location>
        <begin position="391"/>
        <end position="555"/>
    </location>
</feature>
<sequence>MPAVLGLNFHHDTAAALVVDGRIYAAEEERWSGVKHNHPARKGTLTVPTRALQWCLEAAGIEPEDVDAVWAASMRPNPAAGWWLAEEREELAALLPAPLGEHLHLLSHHTAHALSGYLLSGHEHAAGLVIDAGGSSLGSDFGPGRERITGYDLWPDRIDRLYQGMPAVVPGPVGPRRVHSSLGHFYRNLARRVIPPGDEPEGSMMALAAFGDPQRYGAHIRELVRLGDEGEVRIDHPWGSADGSTPLLLDDRAWTADNVAKQPEHKRADLAAAVQEVFAESVVHIARHLQRLTRASALVFSGGCALNSHLNGQLAADSGFDTLFVAPAPHDAGTAVGAALYGWRYQLGQERVPVPTDAAWGPDPGVLPATTVPTGYYALPHLGPGLAPTVAALLAEHRIVGWVQGQLEFGPRALGHRSILAHPGRAATRDWLNAIKKRAAYRPFAPAVLAEHATEWFMSAGDPFMNRVATVRRCRADRVAGITHHDGTARVQSVAADHQGLRDLLEQFRDLTGLPLLLNTSFNRKGTPILRTAEQAVAAAVELRLDALAVGDTLLLADHVPDPRAASLRTR</sequence>
<dbReference type="Pfam" id="PF02543">
    <property type="entry name" value="Carbam_trans_N"/>
    <property type="match status" value="1"/>
</dbReference>
<feature type="domain" description="Carbamoyltransferase" evidence="2">
    <location>
        <begin position="103"/>
        <end position="340"/>
    </location>
</feature>
<dbReference type="PANTHER" id="PTHR34847:SF1">
    <property type="entry name" value="NODULATION PROTEIN U"/>
    <property type="match status" value="1"/>
</dbReference>
<proteinExistence type="inferred from homology"/>
<dbReference type="Gene3D" id="3.30.420.40">
    <property type="match status" value="2"/>
</dbReference>
<evidence type="ECO:0000313" key="4">
    <source>
        <dbReference type="EMBL" id="MDT0474316.1"/>
    </source>
</evidence>
<dbReference type="SUPFAM" id="SSF53067">
    <property type="entry name" value="Actin-like ATPase domain"/>
    <property type="match status" value="1"/>
</dbReference>
<evidence type="ECO:0000259" key="2">
    <source>
        <dbReference type="Pfam" id="PF02543"/>
    </source>
</evidence>
<organism evidence="4 5">
    <name type="scientific">Streptomyces hintoniae</name>
    <dbReference type="NCBI Taxonomy" id="3075521"/>
    <lineage>
        <taxon>Bacteria</taxon>
        <taxon>Bacillati</taxon>
        <taxon>Actinomycetota</taxon>
        <taxon>Actinomycetes</taxon>
        <taxon>Kitasatosporales</taxon>
        <taxon>Streptomycetaceae</taxon>
        <taxon>Streptomyces</taxon>
    </lineage>
</organism>
<dbReference type="InterPro" id="IPR043129">
    <property type="entry name" value="ATPase_NBD"/>
</dbReference>
<dbReference type="InterPro" id="IPR051338">
    <property type="entry name" value="NodU/CmcH_Carbamoyltrnsfr"/>
</dbReference>
<evidence type="ECO:0000256" key="1">
    <source>
        <dbReference type="ARBA" id="ARBA00006129"/>
    </source>
</evidence>
<dbReference type="Proteomes" id="UP001180489">
    <property type="component" value="Unassembled WGS sequence"/>
</dbReference>
<dbReference type="Gene3D" id="3.90.870.20">
    <property type="entry name" value="Carbamoyltransferase, C-terminal domain"/>
    <property type="match status" value="1"/>
</dbReference>
<dbReference type="InterPro" id="IPR031730">
    <property type="entry name" value="Carbam_trans_C"/>
</dbReference>
<keyword evidence="5" id="KW-1185">Reference proteome</keyword>
<evidence type="ECO:0000259" key="3">
    <source>
        <dbReference type="Pfam" id="PF16861"/>
    </source>
</evidence>
<dbReference type="EMBL" id="JAVRFF010000021">
    <property type="protein sequence ID" value="MDT0474316.1"/>
    <property type="molecule type" value="Genomic_DNA"/>
</dbReference>
<dbReference type="Pfam" id="PF16861">
    <property type="entry name" value="Carbam_trans_C"/>
    <property type="match status" value="1"/>
</dbReference>